<proteinExistence type="predicted"/>
<evidence type="ECO:0000313" key="2">
    <source>
        <dbReference type="EMBL" id="QDZ23375.1"/>
    </source>
</evidence>
<keyword evidence="3" id="KW-1185">Reference proteome</keyword>
<protein>
    <submittedName>
        <fullName evidence="2">Uncharacterized protein</fullName>
    </submittedName>
</protein>
<sequence length="105" mass="11676">MQDYSEDSTGEGGKVDGDDDGTSVTKKVETSLDLLDESIGRIREKVYALDSVLGVLVEIVKTKNRTLELQVLETVMSSALDKRYVMEKEDVFHMLSTCADYHARG</sequence>
<accession>A0A5B8MUR3</accession>
<evidence type="ECO:0000313" key="3">
    <source>
        <dbReference type="Proteomes" id="UP000316726"/>
    </source>
</evidence>
<gene>
    <name evidence="2" type="ORF">A3770_10p58930</name>
</gene>
<dbReference type="EMBL" id="CP031043">
    <property type="protein sequence ID" value="QDZ23375.1"/>
    <property type="molecule type" value="Genomic_DNA"/>
</dbReference>
<dbReference type="AlphaFoldDB" id="A0A5B8MUR3"/>
<feature type="region of interest" description="Disordered" evidence="1">
    <location>
        <begin position="1"/>
        <end position="26"/>
    </location>
</feature>
<organism evidence="2 3">
    <name type="scientific">Chloropicon primus</name>
    <dbReference type="NCBI Taxonomy" id="1764295"/>
    <lineage>
        <taxon>Eukaryota</taxon>
        <taxon>Viridiplantae</taxon>
        <taxon>Chlorophyta</taxon>
        <taxon>Chloropicophyceae</taxon>
        <taxon>Chloropicales</taxon>
        <taxon>Chloropicaceae</taxon>
        <taxon>Chloropicon</taxon>
    </lineage>
</organism>
<evidence type="ECO:0000256" key="1">
    <source>
        <dbReference type="SAM" id="MobiDB-lite"/>
    </source>
</evidence>
<name>A0A5B8MUR3_9CHLO</name>
<dbReference type="Proteomes" id="UP000316726">
    <property type="component" value="Chromosome 10"/>
</dbReference>
<reference evidence="2 3" key="1">
    <citation type="submission" date="2018-07" db="EMBL/GenBank/DDBJ databases">
        <title>The complete nuclear genome of the prasinophyte Chloropicon primus (CCMP1205).</title>
        <authorList>
            <person name="Pombert J.-F."/>
            <person name="Otis C."/>
            <person name="Turmel M."/>
            <person name="Lemieux C."/>
        </authorList>
    </citation>
    <scope>NUCLEOTIDE SEQUENCE [LARGE SCALE GENOMIC DNA]</scope>
    <source>
        <strain evidence="2 3">CCMP1205</strain>
    </source>
</reference>